<accession>B3PFI0</accession>
<dbReference type="HOGENOM" id="CLU_1041583_0_0_6"/>
<evidence type="ECO:0000259" key="1">
    <source>
        <dbReference type="Pfam" id="PF13723"/>
    </source>
</evidence>
<dbReference type="SUPFAM" id="SSF53901">
    <property type="entry name" value="Thiolase-like"/>
    <property type="match status" value="1"/>
</dbReference>
<dbReference type="GO" id="GO:0016746">
    <property type="term" value="F:acyltransferase activity"/>
    <property type="evidence" value="ECO:0007669"/>
    <property type="project" value="InterPro"/>
</dbReference>
<proteinExistence type="predicted"/>
<dbReference type="OrthoDB" id="9798676at2"/>
<dbReference type="STRING" id="498211.CJA_0096"/>
<organism evidence="2 3">
    <name type="scientific">Cellvibrio japonicus (strain Ueda107)</name>
    <name type="common">Pseudomonas fluorescens subsp. cellulosa</name>
    <dbReference type="NCBI Taxonomy" id="498211"/>
    <lineage>
        <taxon>Bacteria</taxon>
        <taxon>Pseudomonadati</taxon>
        <taxon>Pseudomonadota</taxon>
        <taxon>Gammaproteobacteria</taxon>
        <taxon>Cellvibrionales</taxon>
        <taxon>Cellvibrionaceae</taxon>
        <taxon>Cellvibrio</taxon>
    </lineage>
</organism>
<dbReference type="InterPro" id="IPR014030">
    <property type="entry name" value="Ketoacyl_synth_N"/>
</dbReference>
<dbReference type="Pfam" id="PF13723">
    <property type="entry name" value="Ketoacyl-synt_2"/>
    <property type="match status" value="1"/>
</dbReference>
<reference evidence="2 3" key="1">
    <citation type="journal article" date="2008" name="J. Bacteriol.">
        <title>Insights into plant cell wall degradation from the genome sequence of the soil bacterium Cellvibrio japonicus.</title>
        <authorList>
            <person name="Deboy R.T."/>
            <person name="Mongodin E.F."/>
            <person name="Fouts D.E."/>
            <person name="Tailford L.E."/>
            <person name="Khouri H."/>
            <person name="Emerson J.B."/>
            <person name="Mohamoud Y."/>
            <person name="Watkins K."/>
            <person name="Henrissat B."/>
            <person name="Gilbert H.J."/>
            <person name="Nelson K.E."/>
        </authorList>
    </citation>
    <scope>NUCLEOTIDE SEQUENCE [LARGE SCALE GENOMIC DNA]</scope>
    <source>
        <strain evidence="2 3">Ueda107</strain>
    </source>
</reference>
<dbReference type="eggNOG" id="COG0304">
    <property type="taxonomic scope" value="Bacteria"/>
</dbReference>
<sequence length="272" mass="29636">MLTCYLHCIGLAAPGLPDWRTSTAVLQGTEPYRPTPLEKYKPALLPANERRRATELVRMAFRVCEDLAAASHIPMDTCASVFASSGGDYPIIDQICRSLCEPERLVSPTQFHNSVHNSAAGYWSIATASRQPSTSLSGYDDSFIAGLQEAMGLCQEEQLPTLLAVYDIQPPYPLSSKRYIPVEFGVALLLTPHARGQNLARLQLRLDNSGNNTGSPATQAGLESLRLANPAARSLPLLELVAQNRAGHLVFTSDQQQSLLLDVEPLNAIERP</sequence>
<keyword evidence="3" id="KW-1185">Reference proteome</keyword>
<dbReference type="InterPro" id="IPR016039">
    <property type="entry name" value="Thiolase-like"/>
</dbReference>
<evidence type="ECO:0000313" key="2">
    <source>
        <dbReference type="EMBL" id="ACE82828.1"/>
    </source>
</evidence>
<protein>
    <recommendedName>
        <fullName evidence="1">Beta-ketoacyl synthase-like N-terminal domain-containing protein</fullName>
    </recommendedName>
</protein>
<dbReference type="Proteomes" id="UP000001036">
    <property type="component" value="Chromosome"/>
</dbReference>
<gene>
    <name evidence="2" type="ordered locus">CJA_0096</name>
</gene>
<feature type="domain" description="Beta-ketoacyl synthase-like N-terminal" evidence="1">
    <location>
        <begin position="33"/>
        <end position="213"/>
    </location>
</feature>
<dbReference type="KEGG" id="cja:CJA_0096"/>
<dbReference type="AlphaFoldDB" id="B3PFI0"/>
<dbReference type="RefSeq" id="WP_012485779.1">
    <property type="nucleotide sequence ID" value="NC_010995.1"/>
</dbReference>
<dbReference type="EMBL" id="CP000934">
    <property type="protein sequence ID" value="ACE82828.1"/>
    <property type="molecule type" value="Genomic_DNA"/>
</dbReference>
<name>B3PFI0_CELJU</name>
<evidence type="ECO:0000313" key="3">
    <source>
        <dbReference type="Proteomes" id="UP000001036"/>
    </source>
</evidence>